<dbReference type="GO" id="GO:0033698">
    <property type="term" value="C:Rpd3L complex"/>
    <property type="evidence" value="ECO:0007669"/>
    <property type="project" value="TreeGrafter"/>
</dbReference>
<organism evidence="3 4">
    <name type="scientific">Absidia repens</name>
    <dbReference type="NCBI Taxonomy" id="90262"/>
    <lineage>
        <taxon>Eukaryota</taxon>
        <taxon>Fungi</taxon>
        <taxon>Fungi incertae sedis</taxon>
        <taxon>Mucoromycota</taxon>
        <taxon>Mucoromycotina</taxon>
        <taxon>Mucoromycetes</taxon>
        <taxon>Mucorales</taxon>
        <taxon>Cunninghamellaceae</taxon>
        <taxon>Absidia</taxon>
    </lineage>
</organism>
<dbReference type="InterPro" id="IPR013904">
    <property type="entry name" value="RXT2_N"/>
</dbReference>
<protein>
    <recommendedName>
        <fullName evidence="2">Transcriptional regulatory protein RXT2 N-terminal domain-containing protein</fullName>
    </recommendedName>
</protein>
<sequence>MSETSRPERETPAKKWINDNESDSDQEVGLVPHNRGYKLKRWAPSDAQFGGNKLRAPKTLSEETDLIKAGKKHTVVKRKRRFLEDEASDEEDPYTLINIEDILSPIETPTDIVQRPALRRILKSGQIDALAGTAMEFIEGEKNFNKVLCRLSSILHQDDPQYLDLNFDNASPMTNGSTTTTDALFKTEVMDNETDTTTEAGHATEDDATAVIKKEDDDAAMAVTTADDENAAEVVRHVKELLLENINYSNEYLARLQGARDKLTKARLQKDALYAELQSQLAEQRRPSTMPRRR</sequence>
<feature type="region of interest" description="Disordered" evidence="1">
    <location>
        <begin position="1"/>
        <end position="29"/>
    </location>
</feature>
<dbReference type="OrthoDB" id="2405722at2759"/>
<gene>
    <name evidence="3" type="ORF">BCR42DRAFT_344415</name>
</gene>
<evidence type="ECO:0000313" key="4">
    <source>
        <dbReference type="Proteomes" id="UP000193560"/>
    </source>
</evidence>
<dbReference type="Pfam" id="PF08595">
    <property type="entry name" value="RXT2_N"/>
    <property type="match status" value="1"/>
</dbReference>
<reference evidence="3 4" key="1">
    <citation type="submission" date="2016-07" db="EMBL/GenBank/DDBJ databases">
        <title>Pervasive Adenine N6-methylation of Active Genes in Fungi.</title>
        <authorList>
            <consortium name="DOE Joint Genome Institute"/>
            <person name="Mondo S.J."/>
            <person name="Dannebaum R.O."/>
            <person name="Kuo R.C."/>
            <person name="Labutti K."/>
            <person name="Haridas S."/>
            <person name="Kuo A."/>
            <person name="Salamov A."/>
            <person name="Ahrendt S.R."/>
            <person name="Lipzen A."/>
            <person name="Sullivan W."/>
            <person name="Andreopoulos W.B."/>
            <person name="Clum A."/>
            <person name="Lindquist E."/>
            <person name="Daum C."/>
            <person name="Ramamoorthy G.K."/>
            <person name="Gryganskyi A."/>
            <person name="Culley D."/>
            <person name="Magnuson J.K."/>
            <person name="James T.Y."/>
            <person name="O'Malley M.A."/>
            <person name="Stajich J.E."/>
            <person name="Spatafora J.W."/>
            <person name="Visel A."/>
            <person name="Grigoriev I.V."/>
        </authorList>
    </citation>
    <scope>NUCLEOTIDE SEQUENCE [LARGE SCALE GENOMIC DNA]</scope>
    <source>
        <strain evidence="3 4">NRRL 1336</strain>
    </source>
</reference>
<feature type="domain" description="Transcriptional regulatory protein RXT2 N-terminal" evidence="2">
    <location>
        <begin position="34"/>
        <end position="152"/>
    </location>
</feature>
<feature type="compositionally biased region" description="Basic and acidic residues" evidence="1">
    <location>
        <begin position="1"/>
        <end position="18"/>
    </location>
</feature>
<proteinExistence type="predicted"/>
<dbReference type="PANTHER" id="PTHR28232">
    <property type="entry name" value="TRANSCRIPTIONAL REGULATORY PROTEIN RXT2"/>
    <property type="match status" value="1"/>
</dbReference>
<comment type="caution">
    <text evidence="3">The sequence shown here is derived from an EMBL/GenBank/DDBJ whole genome shotgun (WGS) entry which is preliminary data.</text>
</comment>
<keyword evidence="4" id="KW-1185">Reference proteome</keyword>
<evidence type="ECO:0000313" key="3">
    <source>
        <dbReference type="EMBL" id="ORZ23624.1"/>
    </source>
</evidence>
<dbReference type="InterPro" id="IPR039602">
    <property type="entry name" value="Rxt2"/>
</dbReference>
<dbReference type="GO" id="GO:0005829">
    <property type="term" value="C:cytosol"/>
    <property type="evidence" value="ECO:0007669"/>
    <property type="project" value="TreeGrafter"/>
</dbReference>
<dbReference type="Proteomes" id="UP000193560">
    <property type="component" value="Unassembled WGS sequence"/>
</dbReference>
<dbReference type="AlphaFoldDB" id="A0A1X2IX47"/>
<evidence type="ECO:0000259" key="2">
    <source>
        <dbReference type="Pfam" id="PF08595"/>
    </source>
</evidence>
<accession>A0A1X2IX47</accession>
<dbReference type="PANTHER" id="PTHR28232:SF1">
    <property type="entry name" value="TRANSCRIPTIONAL REGULATORY PROTEIN RXT2"/>
    <property type="match status" value="1"/>
</dbReference>
<dbReference type="EMBL" id="MCGE01000003">
    <property type="protein sequence ID" value="ORZ23624.1"/>
    <property type="molecule type" value="Genomic_DNA"/>
</dbReference>
<name>A0A1X2IX47_9FUNG</name>
<evidence type="ECO:0000256" key="1">
    <source>
        <dbReference type="SAM" id="MobiDB-lite"/>
    </source>
</evidence>